<dbReference type="InterPro" id="IPR029058">
    <property type="entry name" value="AB_hydrolase_fold"/>
</dbReference>
<organism evidence="2 3">
    <name type="scientific">Ornithinimicrobium avium</name>
    <dbReference type="NCBI Taxonomy" id="2283195"/>
    <lineage>
        <taxon>Bacteria</taxon>
        <taxon>Bacillati</taxon>
        <taxon>Actinomycetota</taxon>
        <taxon>Actinomycetes</taxon>
        <taxon>Micrococcales</taxon>
        <taxon>Ornithinimicrobiaceae</taxon>
        <taxon>Ornithinimicrobium</taxon>
    </lineage>
</organism>
<dbReference type="AlphaFoldDB" id="A0A345NN88"/>
<feature type="region of interest" description="Disordered" evidence="1">
    <location>
        <begin position="1"/>
        <end position="27"/>
    </location>
</feature>
<proteinExistence type="predicted"/>
<dbReference type="Gene3D" id="3.40.50.1820">
    <property type="entry name" value="alpha/beta hydrolase"/>
    <property type="match status" value="1"/>
</dbReference>
<dbReference type="InterPro" id="IPR001563">
    <property type="entry name" value="Peptidase_S10"/>
</dbReference>
<dbReference type="OrthoDB" id="9770107at2"/>
<keyword evidence="3" id="KW-1185">Reference proteome</keyword>
<evidence type="ECO:0000313" key="2">
    <source>
        <dbReference type="EMBL" id="AXH96496.1"/>
    </source>
</evidence>
<protein>
    <submittedName>
        <fullName evidence="2">Peptidase S10</fullName>
    </submittedName>
</protein>
<dbReference type="EMBL" id="CP031229">
    <property type="protein sequence ID" value="AXH96496.1"/>
    <property type="molecule type" value="Genomic_DNA"/>
</dbReference>
<dbReference type="Pfam" id="PF00450">
    <property type="entry name" value="Peptidase_S10"/>
    <property type="match status" value="1"/>
</dbReference>
<evidence type="ECO:0000313" key="3">
    <source>
        <dbReference type="Proteomes" id="UP000253790"/>
    </source>
</evidence>
<sequence>MTDPTSQQAPTPEATADDAAHPEPRDLMVQTHHTLSTPDGELSYTARTGRIVLREEEFKDDVFEGWTPRAELAVTSYTLDLPEGSDRSDRPVTFVFNGGPGSSSVWLHLGVLGPRIVDAGEVEEPTPPPYRLLDNPQTPLRATDLVFIDPMSTGQSRAVRGGKAKDYHGWKKDVEQVSELIRLWCTREDRWMSPKFLCGESYGTTRAVSVAEHLFSRFGMQLNGLVLISSVLDFGAQDFRFLRHDAACQSYLPTYAAIAHYHGLHEGRELADVLAEAEELAAGTYRWALGRGHRLTDAERADVRARLASLTGLSEDYLERCDLRPEHWRFCTELLRAEGRTVGRIDGRITGVLHSGTAEGMDADPSIDAILGPYAAAIHHYLRGELRSELDLPYAVFSDAIEHWSYQEFEGRPIDVTDKLERVMRANPHLRVRIEYGYYDLATPYGAAEDMVAHLRLPDQAMDRIEHAWFETGHMPYVGGASRVEEAEGITDFVRRASGRG</sequence>
<gene>
    <name evidence="2" type="ORF">DV701_10490</name>
</gene>
<dbReference type="GO" id="GO:0004185">
    <property type="term" value="F:serine-type carboxypeptidase activity"/>
    <property type="evidence" value="ECO:0007669"/>
    <property type="project" value="InterPro"/>
</dbReference>
<dbReference type="KEGG" id="orn:DV701_10490"/>
<accession>A0A345NN88</accession>
<name>A0A345NN88_9MICO</name>
<dbReference type="RefSeq" id="WP_114928261.1">
    <property type="nucleotide sequence ID" value="NZ_CP031229.1"/>
</dbReference>
<reference evidence="2 3" key="1">
    <citation type="submission" date="2018-07" db="EMBL/GenBank/DDBJ databases">
        <title>Complete genome sequencing of Ornithinimicrobium sp. AMA3305.</title>
        <authorList>
            <person name="Bae J.-W."/>
        </authorList>
    </citation>
    <scope>NUCLEOTIDE SEQUENCE [LARGE SCALE GENOMIC DNA]</scope>
    <source>
        <strain evidence="2 3">AMA3305</strain>
    </source>
</reference>
<dbReference type="GO" id="GO:0006508">
    <property type="term" value="P:proteolysis"/>
    <property type="evidence" value="ECO:0007669"/>
    <property type="project" value="InterPro"/>
</dbReference>
<evidence type="ECO:0000256" key="1">
    <source>
        <dbReference type="SAM" id="MobiDB-lite"/>
    </source>
</evidence>
<dbReference type="SUPFAM" id="SSF53474">
    <property type="entry name" value="alpha/beta-Hydrolases"/>
    <property type="match status" value="1"/>
</dbReference>
<dbReference type="Proteomes" id="UP000253790">
    <property type="component" value="Chromosome"/>
</dbReference>